<evidence type="ECO:0000256" key="5">
    <source>
        <dbReference type="ARBA" id="ARBA00022723"/>
    </source>
</evidence>
<evidence type="ECO:0000256" key="2">
    <source>
        <dbReference type="ARBA" id="ARBA00016165"/>
    </source>
</evidence>
<keyword evidence="7 9" id="KW-0408">Iron</keyword>
<comment type="cofactor">
    <cofactor evidence="9">
        <name>heme c</name>
        <dbReference type="ChEBI" id="CHEBI:61717"/>
    </cofactor>
    <text evidence="9">Binds 1 heme c group covalently per subunit.</text>
</comment>
<evidence type="ECO:0000256" key="10">
    <source>
        <dbReference type="SAM" id="Phobius"/>
    </source>
</evidence>
<keyword evidence="5 9" id="KW-0479">Metal-binding</keyword>
<dbReference type="RefSeq" id="WP_231367960.1">
    <property type="nucleotide sequence ID" value="NZ_AP023410.1"/>
</dbReference>
<dbReference type="GO" id="GO:0046872">
    <property type="term" value="F:metal ion binding"/>
    <property type="evidence" value="ECO:0007669"/>
    <property type="project" value="UniProtKB-KW"/>
</dbReference>
<dbReference type="InterPro" id="IPR002326">
    <property type="entry name" value="Cyt_c1"/>
</dbReference>
<keyword evidence="8 10" id="KW-0472">Membrane</keyword>
<dbReference type="InterPro" id="IPR009056">
    <property type="entry name" value="Cyt_c-like_dom"/>
</dbReference>
<evidence type="ECO:0000256" key="9">
    <source>
        <dbReference type="PIRSR" id="PIRSR602326-1"/>
    </source>
</evidence>
<keyword evidence="6 10" id="KW-1133">Transmembrane helix</keyword>
<dbReference type="PANTHER" id="PTHR10266">
    <property type="entry name" value="CYTOCHROME C1"/>
    <property type="match status" value="1"/>
</dbReference>
<accession>A0AB33IHL3</accession>
<dbReference type="PRINTS" id="PR00603">
    <property type="entry name" value="CYTOCHROMEC1"/>
</dbReference>
<proteinExistence type="predicted"/>
<comment type="subcellular location">
    <subcellularLocation>
        <location evidence="1">Membrane</location>
    </subcellularLocation>
</comment>
<feature type="binding site" description="covalent" evidence="9">
    <location>
        <position position="65"/>
    </location>
    <ligand>
        <name>heme c</name>
        <dbReference type="ChEBI" id="CHEBI:61717"/>
    </ligand>
</feature>
<gene>
    <name evidence="13" type="primary">petC2</name>
    <name evidence="13" type="ORF">EMQ_1912</name>
</gene>
<dbReference type="InterPro" id="IPR036909">
    <property type="entry name" value="Cyt_c-like_dom_sf"/>
</dbReference>
<dbReference type="Proteomes" id="UP000516424">
    <property type="component" value="Chromosome"/>
</dbReference>
<dbReference type="EMBL" id="AP023410">
    <property type="protein sequence ID" value="BCK76306.1"/>
    <property type="molecule type" value="Genomic_DNA"/>
</dbReference>
<protein>
    <recommendedName>
        <fullName evidence="2">Cytochrome c1</fullName>
    </recommendedName>
</protein>
<keyword evidence="3 9" id="KW-0349">Heme</keyword>
<dbReference type="SUPFAM" id="SSF46626">
    <property type="entry name" value="Cytochrome c"/>
    <property type="match status" value="1"/>
</dbReference>
<dbReference type="GO" id="GO:0009055">
    <property type="term" value="F:electron transfer activity"/>
    <property type="evidence" value="ECO:0007669"/>
    <property type="project" value="InterPro"/>
</dbReference>
<feature type="transmembrane region" description="Helical" evidence="10">
    <location>
        <begin position="224"/>
        <end position="242"/>
    </location>
</feature>
<evidence type="ECO:0000256" key="8">
    <source>
        <dbReference type="ARBA" id="ARBA00023136"/>
    </source>
</evidence>
<dbReference type="GO" id="GO:0016020">
    <property type="term" value="C:membrane"/>
    <property type="evidence" value="ECO:0007669"/>
    <property type="project" value="UniProtKB-SubCell"/>
</dbReference>
<reference evidence="13 14" key="1">
    <citation type="journal article" date="2011" name="Microbiology">
        <title>Transcriptome response to different carbon sources in Acetobacter aceti.</title>
        <authorList>
            <person name="Sakurai K."/>
            <person name="Arai H."/>
            <person name="Ishii M."/>
            <person name="Igarashi Y."/>
        </authorList>
    </citation>
    <scope>NUCLEOTIDE SEQUENCE [LARGE SCALE GENOMIC DNA]</scope>
    <source>
        <strain evidence="13 14">NBRC 14818</strain>
    </source>
</reference>
<feature type="chain" id="PRO_5044318737" description="Cytochrome c1" evidence="11">
    <location>
        <begin position="23"/>
        <end position="251"/>
    </location>
</feature>
<dbReference type="AlphaFoldDB" id="A0AB33IHL3"/>
<organism evidence="13 14">
    <name type="scientific">Acetobacter aceti NBRC 14818</name>
    <dbReference type="NCBI Taxonomy" id="887700"/>
    <lineage>
        <taxon>Bacteria</taxon>
        <taxon>Pseudomonadati</taxon>
        <taxon>Pseudomonadota</taxon>
        <taxon>Alphaproteobacteria</taxon>
        <taxon>Acetobacterales</taxon>
        <taxon>Acetobacteraceae</taxon>
        <taxon>Acetobacter</taxon>
        <taxon>Acetobacter subgen. Acetobacter</taxon>
    </lineage>
</organism>
<dbReference type="Gene3D" id="1.20.5.100">
    <property type="entry name" value="Cytochrome c1, transmembrane anchor, C-terminal"/>
    <property type="match status" value="1"/>
</dbReference>
<evidence type="ECO:0000256" key="6">
    <source>
        <dbReference type="ARBA" id="ARBA00022989"/>
    </source>
</evidence>
<feature type="domain" description="Cytochrome c" evidence="12">
    <location>
        <begin position="48"/>
        <end position="214"/>
    </location>
</feature>
<dbReference type="PROSITE" id="PS51007">
    <property type="entry name" value="CYTC"/>
    <property type="match status" value="1"/>
</dbReference>
<feature type="binding site" description="covalent" evidence="9">
    <location>
        <position position="180"/>
    </location>
    <ligand>
        <name>heme c</name>
        <dbReference type="ChEBI" id="CHEBI:61717"/>
    </ligand>
</feature>
<feature type="binding site" description="covalent" evidence="9">
    <location>
        <position position="61"/>
    </location>
    <ligand>
        <name>heme c</name>
        <dbReference type="ChEBI" id="CHEBI:61717"/>
    </ligand>
</feature>
<feature type="binding site" description="covalent" evidence="9">
    <location>
        <position position="64"/>
    </location>
    <ligand>
        <name>heme c</name>
        <dbReference type="ChEBI" id="CHEBI:61717"/>
    </ligand>
</feature>
<keyword evidence="11" id="KW-0732">Signal</keyword>
<dbReference type="Pfam" id="PF02167">
    <property type="entry name" value="Cytochrom_C1"/>
    <property type="match status" value="1"/>
</dbReference>
<evidence type="ECO:0000256" key="1">
    <source>
        <dbReference type="ARBA" id="ARBA00004370"/>
    </source>
</evidence>
<evidence type="ECO:0000256" key="4">
    <source>
        <dbReference type="ARBA" id="ARBA00022692"/>
    </source>
</evidence>
<evidence type="ECO:0000313" key="14">
    <source>
        <dbReference type="Proteomes" id="UP000516424"/>
    </source>
</evidence>
<evidence type="ECO:0000313" key="13">
    <source>
        <dbReference type="EMBL" id="BCK76306.1"/>
    </source>
</evidence>
<evidence type="ECO:0000256" key="7">
    <source>
        <dbReference type="ARBA" id="ARBA00023004"/>
    </source>
</evidence>
<name>A0AB33IHL3_ACEAC</name>
<sequence>MRVAFFIPVIAAALFSASPMLAQTRPDHDHAAPQHWSFEGALGNFDLAAVQRGYLVYEQVCSSCHGMKHVQFRDLEGMGLDAEAVKSIASGYQIQEGRDLSGALKYRHGLPDDAFPTPVKPAGVPEGVVPPDQSRLTVVYPGGPDRIYALLTGYGPAPAGVTLPSGQLYNRFASGRVIAMKPPLRGGEVHYPDGTSATVEQEARDVTTFLAWVAQPHLVDRHRTGVRVLVYLLCLAILLFILKRRIWSNVE</sequence>
<feature type="signal peptide" evidence="11">
    <location>
        <begin position="1"/>
        <end position="22"/>
    </location>
</feature>
<evidence type="ECO:0000259" key="12">
    <source>
        <dbReference type="PROSITE" id="PS51007"/>
    </source>
</evidence>
<evidence type="ECO:0000256" key="3">
    <source>
        <dbReference type="ARBA" id="ARBA00022617"/>
    </source>
</evidence>
<dbReference type="Gene3D" id="1.10.760.10">
    <property type="entry name" value="Cytochrome c-like domain"/>
    <property type="match status" value="1"/>
</dbReference>
<dbReference type="PANTHER" id="PTHR10266:SF3">
    <property type="entry name" value="CYTOCHROME C1, HEME PROTEIN, MITOCHONDRIAL"/>
    <property type="match status" value="1"/>
</dbReference>
<evidence type="ECO:0000256" key="11">
    <source>
        <dbReference type="SAM" id="SignalP"/>
    </source>
</evidence>
<dbReference type="GO" id="GO:0020037">
    <property type="term" value="F:heme binding"/>
    <property type="evidence" value="ECO:0007669"/>
    <property type="project" value="InterPro"/>
</dbReference>
<keyword evidence="4 10" id="KW-0812">Transmembrane</keyword>
<keyword evidence="14" id="KW-1185">Reference proteome</keyword>